<feature type="domain" description="Acyltransferase 3" evidence="8">
    <location>
        <begin position="15"/>
        <end position="360"/>
    </location>
</feature>
<proteinExistence type="inferred from homology"/>
<dbReference type="AlphaFoldDB" id="A0A1G9YF07"/>
<dbReference type="GO" id="GO:0009246">
    <property type="term" value="P:enterobacterial common antigen biosynthetic process"/>
    <property type="evidence" value="ECO:0007669"/>
    <property type="project" value="TreeGrafter"/>
</dbReference>
<dbReference type="Proteomes" id="UP000214880">
    <property type="component" value="Unassembled WGS sequence"/>
</dbReference>
<dbReference type="EMBL" id="FNHB01000011">
    <property type="protein sequence ID" value="SDN07166.1"/>
    <property type="molecule type" value="Genomic_DNA"/>
</dbReference>
<evidence type="ECO:0000256" key="3">
    <source>
        <dbReference type="ARBA" id="ARBA00022475"/>
    </source>
</evidence>
<keyword evidence="9" id="KW-0012">Acyltransferase</keyword>
<feature type="transmembrane region" description="Helical" evidence="7">
    <location>
        <begin position="203"/>
        <end position="219"/>
    </location>
</feature>
<keyword evidence="4 7" id="KW-0812">Transmembrane</keyword>
<feature type="transmembrane region" description="Helical" evidence="7">
    <location>
        <begin position="97"/>
        <end position="116"/>
    </location>
</feature>
<feature type="transmembrane region" description="Helical" evidence="7">
    <location>
        <begin position="239"/>
        <end position="260"/>
    </location>
</feature>
<feature type="transmembrane region" description="Helical" evidence="7">
    <location>
        <begin position="174"/>
        <end position="191"/>
    </location>
</feature>
<gene>
    <name evidence="9" type="ORF">SAMN04488502_11169</name>
</gene>
<accession>A0A1G9YF07</accession>
<evidence type="ECO:0000313" key="9">
    <source>
        <dbReference type="EMBL" id="SDN07166.1"/>
    </source>
</evidence>
<reference evidence="9 10" key="1">
    <citation type="submission" date="2016-10" db="EMBL/GenBank/DDBJ databases">
        <authorList>
            <person name="de Groot N.N."/>
        </authorList>
    </citation>
    <scope>NUCLEOTIDE SEQUENCE [LARGE SCALE GENOMIC DNA]</scope>
    <source>
        <strain evidence="9 10">DSM 1736</strain>
    </source>
</reference>
<feature type="transmembrane region" description="Helical" evidence="7">
    <location>
        <begin position="309"/>
        <end position="332"/>
    </location>
</feature>
<dbReference type="PANTHER" id="PTHR40074">
    <property type="entry name" value="O-ACETYLTRANSFERASE WECH"/>
    <property type="match status" value="1"/>
</dbReference>
<keyword evidence="9" id="KW-0808">Transferase</keyword>
<feature type="transmembrane region" description="Helical" evidence="7">
    <location>
        <begin position="12"/>
        <end position="38"/>
    </location>
</feature>
<feature type="transmembrane region" description="Helical" evidence="7">
    <location>
        <begin position="338"/>
        <end position="364"/>
    </location>
</feature>
<sequence>MKSIQTPHREKIDAIYIVRALTIIGVILVHVSSVPVGMVTPESKTFAIYNFINIFNKFGTPTFIFLSAFVLFYSYFNRPFTGKLILEFYKRRFRYILLPYLIFSLGYYGVQCYLYGKSWEGFVSHASFTEFFYMLLIGKAFYHLYFVFISIQFYLLFPALLWLLQRYRYLTRHLIWTGIVLQWAFVLVNHWEWQYADKGSLCFSYISYYFLGAFLGIHYESVKKWILFTRERIRSYQIWVWLILYLGWGSAAIANVYIWYQLRADGIILHALVYEALWHLHAYITALILFQVSCFLLDRLSRVWVNTLLHLGTVSFGVYLLHAGLLAFYFSIPMGDSPFVYHLFVTGGFLWTLFSSWIIVGLAFQLTNGAWILFGPLPAANLFRQEYTGAAERVPRIQAQ</sequence>
<evidence type="ECO:0000256" key="4">
    <source>
        <dbReference type="ARBA" id="ARBA00022692"/>
    </source>
</evidence>
<dbReference type="OrthoDB" id="65129at2"/>
<dbReference type="GO" id="GO:0005886">
    <property type="term" value="C:plasma membrane"/>
    <property type="evidence" value="ECO:0007669"/>
    <property type="project" value="UniProtKB-SubCell"/>
</dbReference>
<name>A0A1G9YF07_9FIRM</name>
<comment type="subcellular location">
    <subcellularLocation>
        <location evidence="1">Cell membrane</location>
        <topology evidence="1">Multi-pass membrane protein</topology>
    </subcellularLocation>
</comment>
<comment type="similarity">
    <text evidence="2">Belongs to the acyltransferase 3 family.</text>
</comment>
<feature type="transmembrane region" description="Helical" evidence="7">
    <location>
        <begin position="280"/>
        <end position="297"/>
    </location>
</feature>
<keyword evidence="3" id="KW-1003">Cell membrane</keyword>
<keyword evidence="10" id="KW-1185">Reference proteome</keyword>
<evidence type="ECO:0000256" key="2">
    <source>
        <dbReference type="ARBA" id="ARBA00007400"/>
    </source>
</evidence>
<protein>
    <submittedName>
        <fullName evidence="9">Surface polysaccharide O-acyltransferase, integral membrane enzyme</fullName>
    </submittedName>
</protein>
<keyword evidence="5 7" id="KW-1133">Transmembrane helix</keyword>
<evidence type="ECO:0000256" key="7">
    <source>
        <dbReference type="SAM" id="Phobius"/>
    </source>
</evidence>
<dbReference type="PANTHER" id="PTHR40074:SF2">
    <property type="entry name" value="O-ACETYLTRANSFERASE WECH"/>
    <property type="match status" value="1"/>
</dbReference>
<feature type="transmembrane region" description="Helical" evidence="7">
    <location>
        <begin position="140"/>
        <end position="162"/>
    </location>
</feature>
<keyword evidence="6 7" id="KW-0472">Membrane</keyword>
<dbReference type="STRING" id="146817.SAMN04488502_11169"/>
<dbReference type="RefSeq" id="WP_092074657.1">
    <property type="nucleotide sequence ID" value="NZ_FNHB01000011.1"/>
</dbReference>
<dbReference type="GO" id="GO:0016413">
    <property type="term" value="F:O-acetyltransferase activity"/>
    <property type="evidence" value="ECO:0007669"/>
    <property type="project" value="TreeGrafter"/>
</dbReference>
<dbReference type="Pfam" id="PF01757">
    <property type="entry name" value="Acyl_transf_3"/>
    <property type="match status" value="1"/>
</dbReference>
<evidence type="ECO:0000313" key="10">
    <source>
        <dbReference type="Proteomes" id="UP000214880"/>
    </source>
</evidence>
<evidence type="ECO:0000256" key="5">
    <source>
        <dbReference type="ARBA" id="ARBA00022989"/>
    </source>
</evidence>
<evidence type="ECO:0000256" key="6">
    <source>
        <dbReference type="ARBA" id="ARBA00023136"/>
    </source>
</evidence>
<organism evidence="9 10">
    <name type="scientific">Dendrosporobacter quercicolus</name>
    <dbReference type="NCBI Taxonomy" id="146817"/>
    <lineage>
        <taxon>Bacteria</taxon>
        <taxon>Bacillati</taxon>
        <taxon>Bacillota</taxon>
        <taxon>Negativicutes</taxon>
        <taxon>Selenomonadales</taxon>
        <taxon>Sporomusaceae</taxon>
        <taxon>Dendrosporobacter</taxon>
    </lineage>
</organism>
<evidence type="ECO:0000259" key="8">
    <source>
        <dbReference type="Pfam" id="PF01757"/>
    </source>
</evidence>
<dbReference type="InterPro" id="IPR002656">
    <property type="entry name" value="Acyl_transf_3_dom"/>
</dbReference>
<evidence type="ECO:0000256" key="1">
    <source>
        <dbReference type="ARBA" id="ARBA00004651"/>
    </source>
</evidence>
<feature type="transmembrane region" description="Helical" evidence="7">
    <location>
        <begin position="58"/>
        <end position="76"/>
    </location>
</feature>